<comment type="similarity">
    <text evidence="2">Belongs to the threonine aldolase family.</text>
</comment>
<reference evidence="5" key="1">
    <citation type="journal article" date="2014" name="Front. Microbiol.">
        <title>High frequency of phylogenetically diverse reductive dehalogenase-homologous genes in deep subseafloor sedimentary metagenomes.</title>
        <authorList>
            <person name="Kawai M."/>
            <person name="Futagami T."/>
            <person name="Toyoda A."/>
            <person name="Takaki Y."/>
            <person name="Nishi S."/>
            <person name="Hori S."/>
            <person name="Arai W."/>
            <person name="Tsubouchi T."/>
            <person name="Morono Y."/>
            <person name="Uchiyama I."/>
            <person name="Ito T."/>
            <person name="Fujiyama A."/>
            <person name="Inagaki F."/>
            <person name="Takami H."/>
        </authorList>
    </citation>
    <scope>NUCLEOTIDE SEQUENCE</scope>
    <source>
        <strain evidence="5">Expedition CK06-06</strain>
    </source>
</reference>
<dbReference type="GO" id="GO:0006545">
    <property type="term" value="P:glycine biosynthetic process"/>
    <property type="evidence" value="ECO:0007669"/>
    <property type="project" value="TreeGrafter"/>
</dbReference>
<evidence type="ECO:0000313" key="5">
    <source>
        <dbReference type="EMBL" id="GAI36088.1"/>
    </source>
</evidence>
<feature type="non-terminal residue" evidence="5">
    <location>
        <position position="1"/>
    </location>
</feature>
<keyword evidence="3" id="KW-0663">Pyridoxal phosphate</keyword>
<dbReference type="Gene3D" id="3.90.1150.10">
    <property type="entry name" value="Aspartate Aminotransferase, domain 1"/>
    <property type="match status" value="1"/>
</dbReference>
<dbReference type="SUPFAM" id="SSF53383">
    <property type="entry name" value="PLP-dependent transferases"/>
    <property type="match status" value="1"/>
</dbReference>
<dbReference type="InterPro" id="IPR015421">
    <property type="entry name" value="PyrdxlP-dep_Trfase_major"/>
</dbReference>
<name>X1MXT0_9ZZZZ</name>
<evidence type="ECO:0000256" key="1">
    <source>
        <dbReference type="ARBA" id="ARBA00001933"/>
    </source>
</evidence>
<dbReference type="InterPro" id="IPR001597">
    <property type="entry name" value="ArAA_b-elim_lyase/Thr_aldolase"/>
</dbReference>
<dbReference type="Gene3D" id="3.40.640.10">
    <property type="entry name" value="Type I PLP-dependent aspartate aminotransferase-like (Major domain)"/>
    <property type="match status" value="1"/>
</dbReference>
<evidence type="ECO:0000256" key="2">
    <source>
        <dbReference type="ARBA" id="ARBA00006966"/>
    </source>
</evidence>
<evidence type="ECO:0000256" key="3">
    <source>
        <dbReference type="ARBA" id="ARBA00022898"/>
    </source>
</evidence>
<evidence type="ECO:0000259" key="4">
    <source>
        <dbReference type="Pfam" id="PF01212"/>
    </source>
</evidence>
<protein>
    <recommendedName>
        <fullName evidence="4">Aromatic amino acid beta-eliminating lyase/threonine aldolase domain-containing protein</fullName>
    </recommendedName>
</protein>
<dbReference type="PANTHER" id="PTHR48097">
    <property type="entry name" value="L-THREONINE ALDOLASE-RELATED"/>
    <property type="match status" value="1"/>
</dbReference>
<proteinExistence type="inferred from homology"/>
<comment type="cofactor">
    <cofactor evidence="1">
        <name>pyridoxal 5'-phosphate</name>
        <dbReference type="ChEBI" id="CHEBI:597326"/>
    </cofactor>
</comment>
<dbReference type="GO" id="GO:0006567">
    <property type="term" value="P:L-threonine catabolic process"/>
    <property type="evidence" value="ECO:0007669"/>
    <property type="project" value="TreeGrafter"/>
</dbReference>
<dbReference type="AlphaFoldDB" id="X1MXT0"/>
<comment type="caution">
    <text evidence="5">The sequence shown here is derived from an EMBL/GenBank/DDBJ whole genome shotgun (WGS) entry which is preliminary data.</text>
</comment>
<dbReference type="PANTHER" id="PTHR48097:SF9">
    <property type="entry name" value="L-THREONINE ALDOLASE"/>
    <property type="match status" value="1"/>
</dbReference>
<dbReference type="Pfam" id="PF01212">
    <property type="entry name" value="Beta_elim_lyase"/>
    <property type="match status" value="1"/>
</dbReference>
<sequence>FCLSKGLSAPAGSVLLGPKDFIIYGRRIRKALGGGMRQVGVLAAPGIVALTQMRDRLPEDNARAKRLAEKIADLPGITLDPGLVDTNIIIFGFDHPRYTIPEVLSELREEKVLALATTGGIRFVTHKDVGDKDLERAVKAFQKLLT</sequence>
<gene>
    <name evidence="5" type="ORF">S06H3_42113</name>
</gene>
<dbReference type="InterPro" id="IPR015422">
    <property type="entry name" value="PyrdxlP-dep_Trfase_small"/>
</dbReference>
<dbReference type="InterPro" id="IPR015424">
    <property type="entry name" value="PyrdxlP-dep_Trfase"/>
</dbReference>
<dbReference type="GO" id="GO:0005829">
    <property type="term" value="C:cytosol"/>
    <property type="evidence" value="ECO:0007669"/>
    <property type="project" value="TreeGrafter"/>
</dbReference>
<dbReference type="GO" id="GO:0008732">
    <property type="term" value="F:L-allo-threonine aldolase activity"/>
    <property type="evidence" value="ECO:0007669"/>
    <property type="project" value="TreeGrafter"/>
</dbReference>
<feature type="domain" description="Aromatic amino acid beta-eliminating lyase/threonine aldolase" evidence="4">
    <location>
        <begin position="1"/>
        <end position="89"/>
    </location>
</feature>
<organism evidence="5">
    <name type="scientific">marine sediment metagenome</name>
    <dbReference type="NCBI Taxonomy" id="412755"/>
    <lineage>
        <taxon>unclassified sequences</taxon>
        <taxon>metagenomes</taxon>
        <taxon>ecological metagenomes</taxon>
    </lineage>
</organism>
<dbReference type="EMBL" id="BARV01026011">
    <property type="protein sequence ID" value="GAI36088.1"/>
    <property type="molecule type" value="Genomic_DNA"/>
</dbReference>
<accession>X1MXT0</accession>